<sequence>MPTREKDISPDISKDESRTILAVATDVRPDENVHHDPALGTPMVSEGRPVTAEESRRIMALATDMRPFENVHPGEDDGEADG</sequence>
<dbReference type="Proteomes" id="UP000571950">
    <property type="component" value="Unassembled WGS sequence"/>
</dbReference>
<proteinExistence type="predicted"/>
<feature type="region of interest" description="Disordered" evidence="1">
    <location>
        <begin position="31"/>
        <end position="51"/>
    </location>
</feature>
<dbReference type="RefSeq" id="WP_188071411.1">
    <property type="nucleotide sequence ID" value="NZ_BSPS01000001.1"/>
</dbReference>
<evidence type="ECO:0000256" key="1">
    <source>
        <dbReference type="SAM" id="MobiDB-lite"/>
    </source>
</evidence>
<organism evidence="2 3">
    <name type="scientific">Sphingobium jiangsuense</name>
    <dbReference type="NCBI Taxonomy" id="870476"/>
    <lineage>
        <taxon>Bacteria</taxon>
        <taxon>Pseudomonadati</taxon>
        <taxon>Pseudomonadota</taxon>
        <taxon>Alphaproteobacteria</taxon>
        <taxon>Sphingomonadales</taxon>
        <taxon>Sphingomonadaceae</taxon>
        <taxon>Sphingobium</taxon>
    </lineage>
</organism>
<dbReference type="AlphaFoldDB" id="A0A7W6BLC4"/>
<gene>
    <name evidence="2" type="ORF">GGR43_001585</name>
</gene>
<dbReference type="EMBL" id="JACIDT010000004">
    <property type="protein sequence ID" value="MBB3925870.1"/>
    <property type="molecule type" value="Genomic_DNA"/>
</dbReference>
<evidence type="ECO:0000313" key="2">
    <source>
        <dbReference type="EMBL" id="MBB3925870.1"/>
    </source>
</evidence>
<comment type="caution">
    <text evidence="2">The sequence shown here is derived from an EMBL/GenBank/DDBJ whole genome shotgun (WGS) entry which is preliminary data.</text>
</comment>
<name>A0A7W6BLC4_9SPHN</name>
<accession>A0A7W6BLC4</accession>
<keyword evidence="3" id="KW-1185">Reference proteome</keyword>
<protein>
    <submittedName>
        <fullName evidence="2">Uncharacterized protein</fullName>
    </submittedName>
</protein>
<evidence type="ECO:0000313" key="3">
    <source>
        <dbReference type="Proteomes" id="UP000571950"/>
    </source>
</evidence>
<reference evidence="2 3" key="1">
    <citation type="submission" date="2020-08" db="EMBL/GenBank/DDBJ databases">
        <title>Genomic Encyclopedia of Type Strains, Phase IV (KMG-IV): sequencing the most valuable type-strain genomes for metagenomic binning, comparative biology and taxonomic classification.</title>
        <authorList>
            <person name="Goeker M."/>
        </authorList>
    </citation>
    <scope>NUCLEOTIDE SEQUENCE [LARGE SCALE GENOMIC DNA]</scope>
    <source>
        <strain evidence="2 3">DSM 26189</strain>
    </source>
</reference>